<dbReference type="EMBL" id="JARAKH010000064">
    <property type="protein sequence ID" value="KAK8375170.1"/>
    <property type="molecule type" value="Genomic_DNA"/>
</dbReference>
<comment type="caution">
    <text evidence="2">The sequence shown here is derived from an EMBL/GenBank/DDBJ whole genome shotgun (WGS) entry which is preliminary data.</text>
</comment>
<gene>
    <name evidence="2" type="ORF">O3P69_019925</name>
</gene>
<organism evidence="2 3">
    <name type="scientific">Scylla paramamosain</name>
    <name type="common">Mud crab</name>
    <dbReference type="NCBI Taxonomy" id="85552"/>
    <lineage>
        <taxon>Eukaryota</taxon>
        <taxon>Metazoa</taxon>
        <taxon>Ecdysozoa</taxon>
        <taxon>Arthropoda</taxon>
        <taxon>Crustacea</taxon>
        <taxon>Multicrustacea</taxon>
        <taxon>Malacostraca</taxon>
        <taxon>Eumalacostraca</taxon>
        <taxon>Eucarida</taxon>
        <taxon>Decapoda</taxon>
        <taxon>Pleocyemata</taxon>
        <taxon>Brachyura</taxon>
        <taxon>Eubrachyura</taxon>
        <taxon>Portunoidea</taxon>
        <taxon>Portunidae</taxon>
        <taxon>Portuninae</taxon>
        <taxon>Scylla</taxon>
    </lineage>
</organism>
<protein>
    <submittedName>
        <fullName evidence="2">Uncharacterized protein</fullName>
    </submittedName>
</protein>
<dbReference type="Proteomes" id="UP001487740">
    <property type="component" value="Unassembled WGS sequence"/>
</dbReference>
<accession>A0AAW0SIE0</accession>
<feature type="region of interest" description="Disordered" evidence="1">
    <location>
        <begin position="61"/>
        <end position="93"/>
    </location>
</feature>
<feature type="compositionally biased region" description="Basic and acidic residues" evidence="1">
    <location>
        <begin position="61"/>
        <end position="76"/>
    </location>
</feature>
<dbReference type="AlphaFoldDB" id="A0AAW0SIE0"/>
<evidence type="ECO:0000313" key="2">
    <source>
        <dbReference type="EMBL" id="KAK8375170.1"/>
    </source>
</evidence>
<evidence type="ECO:0000256" key="1">
    <source>
        <dbReference type="SAM" id="MobiDB-lite"/>
    </source>
</evidence>
<name>A0AAW0SIE0_SCYPA</name>
<proteinExistence type="predicted"/>
<keyword evidence="3" id="KW-1185">Reference proteome</keyword>
<sequence>MKSWGVLSLQGWRRTWLHLKWSHSSHSLTSLPHWTRTSTCLPRPHRCGAGECRGLCRTTLREQERTPQRNDSDRRRLSQTSAQSSFHPPPPKTAFLHKLSDCWDLEVDKAMLSRSRPSKNVETIN</sequence>
<evidence type="ECO:0000313" key="3">
    <source>
        <dbReference type="Proteomes" id="UP001487740"/>
    </source>
</evidence>
<reference evidence="2 3" key="1">
    <citation type="submission" date="2023-03" db="EMBL/GenBank/DDBJ databases">
        <title>High-quality genome of Scylla paramamosain provides insights in environmental adaptation.</title>
        <authorList>
            <person name="Zhang L."/>
        </authorList>
    </citation>
    <scope>NUCLEOTIDE SEQUENCE [LARGE SCALE GENOMIC DNA]</scope>
    <source>
        <strain evidence="2">LZ_2023a</strain>
        <tissue evidence="2">Muscle</tissue>
    </source>
</reference>